<gene>
    <name evidence="1" type="ORF">MELLADRAFT_71790</name>
</gene>
<keyword evidence="2" id="KW-1185">Reference proteome</keyword>
<accession>F4RKH6</accession>
<dbReference type="RefSeq" id="XP_007409621.1">
    <property type="nucleotide sequence ID" value="XM_007409559.1"/>
</dbReference>
<protein>
    <submittedName>
        <fullName evidence="1">Uncharacterized protein</fullName>
    </submittedName>
</protein>
<proteinExistence type="predicted"/>
<evidence type="ECO:0000313" key="1">
    <source>
        <dbReference type="EMBL" id="EGG07179.1"/>
    </source>
</evidence>
<dbReference type="Proteomes" id="UP000001072">
    <property type="component" value="Unassembled WGS sequence"/>
</dbReference>
<dbReference type="AlphaFoldDB" id="F4RKH6"/>
<sequence length="55" mass="6218">MKSITVCESSNDHSAFCFPEHSSRRISTIVNRQPDPKSVIYLQIHSLGLDESRLS</sequence>
<dbReference type="VEuPathDB" id="FungiDB:MELLADRAFT_71790"/>
<reference evidence="2" key="1">
    <citation type="journal article" date="2011" name="Proc. Natl. Acad. Sci. U.S.A.">
        <title>Obligate biotrophy features unraveled by the genomic analysis of rust fungi.</title>
        <authorList>
            <person name="Duplessis S."/>
            <person name="Cuomo C.A."/>
            <person name="Lin Y.-C."/>
            <person name="Aerts A."/>
            <person name="Tisserant E."/>
            <person name="Veneault-Fourrey C."/>
            <person name="Joly D.L."/>
            <person name="Hacquard S."/>
            <person name="Amselem J."/>
            <person name="Cantarel B.L."/>
            <person name="Chiu R."/>
            <person name="Coutinho P.M."/>
            <person name="Feau N."/>
            <person name="Field M."/>
            <person name="Frey P."/>
            <person name="Gelhaye E."/>
            <person name="Goldberg J."/>
            <person name="Grabherr M.G."/>
            <person name="Kodira C.D."/>
            <person name="Kohler A."/>
            <person name="Kuees U."/>
            <person name="Lindquist E.A."/>
            <person name="Lucas S.M."/>
            <person name="Mago R."/>
            <person name="Mauceli E."/>
            <person name="Morin E."/>
            <person name="Murat C."/>
            <person name="Pangilinan J.L."/>
            <person name="Park R."/>
            <person name="Pearson M."/>
            <person name="Quesneville H."/>
            <person name="Rouhier N."/>
            <person name="Sakthikumar S."/>
            <person name="Salamov A.A."/>
            <person name="Schmutz J."/>
            <person name="Selles B."/>
            <person name="Shapiro H."/>
            <person name="Tanguay P."/>
            <person name="Tuskan G.A."/>
            <person name="Henrissat B."/>
            <person name="Van de Peer Y."/>
            <person name="Rouze P."/>
            <person name="Ellis J.G."/>
            <person name="Dodds P.N."/>
            <person name="Schein J.E."/>
            <person name="Zhong S."/>
            <person name="Hamelin R.C."/>
            <person name="Grigoriev I.V."/>
            <person name="Szabo L.J."/>
            <person name="Martin F."/>
        </authorList>
    </citation>
    <scope>NUCLEOTIDE SEQUENCE [LARGE SCALE GENOMIC DNA]</scope>
    <source>
        <strain evidence="2">98AG31 / pathotype 3-4-7</strain>
    </source>
</reference>
<dbReference type="GeneID" id="18931928"/>
<dbReference type="HOGENOM" id="CLU_3032874_0_0_1"/>
<dbReference type="InParanoid" id="F4RKH6"/>
<organism evidence="2">
    <name type="scientific">Melampsora larici-populina (strain 98AG31 / pathotype 3-4-7)</name>
    <name type="common">Poplar leaf rust fungus</name>
    <dbReference type="NCBI Taxonomy" id="747676"/>
    <lineage>
        <taxon>Eukaryota</taxon>
        <taxon>Fungi</taxon>
        <taxon>Dikarya</taxon>
        <taxon>Basidiomycota</taxon>
        <taxon>Pucciniomycotina</taxon>
        <taxon>Pucciniomycetes</taxon>
        <taxon>Pucciniales</taxon>
        <taxon>Melampsoraceae</taxon>
        <taxon>Melampsora</taxon>
    </lineage>
</organism>
<dbReference type="KEGG" id="mlr:MELLADRAFT_71790"/>
<name>F4RKH6_MELLP</name>
<dbReference type="EMBL" id="GL883105">
    <property type="protein sequence ID" value="EGG07179.1"/>
    <property type="molecule type" value="Genomic_DNA"/>
</dbReference>
<evidence type="ECO:0000313" key="2">
    <source>
        <dbReference type="Proteomes" id="UP000001072"/>
    </source>
</evidence>